<evidence type="ECO:0000313" key="3">
    <source>
        <dbReference type="Proteomes" id="UP000305848"/>
    </source>
</evidence>
<keyword evidence="1" id="KW-0046">Antibiotic resistance</keyword>
<keyword evidence="3" id="KW-1185">Reference proteome</keyword>
<reference evidence="2 3" key="1">
    <citation type="submission" date="2019-05" db="EMBL/GenBank/DDBJ databases">
        <title>Panacibacter sp. strain 17mud1-8 Genome sequencing and assembly.</title>
        <authorList>
            <person name="Chhetri G."/>
        </authorList>
    </citation>
    <scope>NUCLEOTIDE SEQUENCE [LARGE SCALE GENOMIC DNA]</scope>
    <source>
        <strain evidence="2 3">17mud1-8</strain>
    </source>
</reference>
<protein>
    <submittedName>
        <fullName evidence="2">VOC family protein</fullName>
    </submittedName>
</protein>
<dbReference type="EMBL" id="SZQL01000022">
    <property type="protein sequence ID" value="TKK65334.1"/>
    <property type="molecule type" value="Genomic_DNA"/>
</dbReference>
<dbReference type="GO" id="GO:0046677">
    <property type="term" value="P:response to antibiotic"/>
    <property type="evidence" value="ECO:0007669"/>
    <property type="project" value="UniProtKB-KW"/>
</dbReference>
<dbReference type="Proteomes" id="UP000305848">
    <property type="component" value="Unassembled WGS sequence"/>
</dbReference>
<dbReference type="RefSeq" id="WP_137263681.1">
    <property type="nucleotide sequence ID" value="NZ_SZQL01000022.1"/>
</dbReference>
<proteinExistence type="predicted"/>
<dbReference type="InterPro" id="IPR029068">
    <property type="entry name" value="Glyas_Bleomycin-R_OHBP_Dase"/>
</dbReference>
<comment type="caution">
    <text evidence="2">The sequence shown here is derived from an EMBL/GenBank/DDBJ whole genome shotgun (WGS) entry which is preliminary data.</text>
</comment>
<organism evidence="2 3">
    <name type="scientific">Ilyomonas limi</name>
    <dbReference type="NCBI Taxonomy" id="2575867"/>
    <lineage>
        <taxon>Bacteria</taxon>
        <taxon>Pseudomonadati</taxon>
        <taxon>Bacteroidota</taxon>
        <taxon>Chitinophagia</taxon>
        <taxon>Chitinophagales</taxon>
        <taxon>Chitinophagaceae</taxon>
        <taxon>Ilyomonas</taxon>
    </lineage>
</organism>
<dbReference type="SUPFAM" id="SSF54593">
    <property type="entry name" value="Glyoxalase/Bleomycin resistance protein/Dihydroxybiphenyl dioxygenase"/>
    <property type="match status" value="1"/>
</dbReference>
<name>A0A4U3KUW7_9BACT</name>
<sequence length="125" mass="14475">METSAIIPILRIFDVAKAKEFYIDWLEFTIDWEHTFDAHAPVYMQISKGTAVFHLSEHYGDGTPGAGIFIWCTGLEAYQQQLLNKNYKYFHPGLETTFYHSLCMNVIDPFGNKLSFNEKLNETEN</sequence>
<evidence type="ECO:0000313" key="2">
    <source>
        <dbReference type="EMBL" id="TKK65334.1"/>
    </source>
</evidence>
<dbReference type="Pfam" id="PF19581">
    <property type="entry name" value="Glyoxalase_7"/>
    <property type="match status" value="1"/>
</dbReference>
<dbReference type="InterPro" id="IPR000335">
    <property type="entry name" value="Bleomycin-R"/>
</dbReference>
<accession>A0A4U3KUW7</accession>
<dbReference type="Gene3D" id="3.10.180.10">
    <property type="entry name" value="2,3-Dihydroxybiphenyl 1,2-Dioxygenase, domain 1"/>
    <property type="match status" value="1"/>
</dbReference>
<dbReference type="AlphaFoldDB" id="A0A4U3KUW7"/>
<dbReference type="OrthoDB" id="9803104at2"/>
<evidence type="ECO:0000256" key="1">
    <source>
        <dbReference type="ARBA" id="ARBA00023251"/>
    </source>
</evidence>
<gene>
    <name evidence="2" type="ORF">FC093_20480</name>
</gene>